<evidence type="ECO:0000313" key="1">
    <source>
        <dbReference type="EMBL" id="MBB3891540.1"/>
    </source>
</evidence>
<comment type="caution">
    <text evidence="1">The sequence shown here is derived from an EMBL/GenBank/DDBJ whole genome shotgun (WGS) entry which is preliminary data.</text>
</comment>
<sequence length="89" mass="9592">MPSPPGLPDFDLPMIFGDAMAGLGFQSGVARLAFAANVADEAGEEHKVKSGYLILTPNCMLELRSQIDQILTELERQGVISFTPDRLDG</sequence>
<gene>
    <name evidence="1" type="ORF">GGQ61_002268</name>
</gene>
<accession>A0A840A271</accession>
<evidence type="ECO:0000313" key="2">
    <source>
        <dbReference type="Proteomes" id="UP000530564"/>
    </source>
</evidence>
<dbReference type="Proteomes" id="UP000530564">
    <property type="component" value="Unassembled WGS sequence"/>
</dbReference>
<protein>
    <submittedName>
        <fullName evidence="1">Uncharacterized protein</fullName>
    </submittedName>
</protein>
<name>A0A840A271_9CAUL</name>
<dbReference type="AlphaFoldDB" id="A0A840A271"/>
<keyword evidence="2" id="KW-1185">Reference proteome</keyword>
<dbReference type="EMBL" id="JACIDK010000003">
    <property type="protein sequence ID" value="MBB3891540.1"/>
    <property type="molecule type" value="Genomic_DNA"/>
</dbReference>
<organism evidence="1 2">
    <name type="scientific">Phenylobacterium haematophilum</name>
    <dbReference type="NCBI Taxonomy" id="98513"/>
    <lineage>
        <taxon>Bacteria</taxon>
        <taxon>Pseudomonadati</taxon>
        <taxon>Pseudomonadota</taxon>
        <taxon>Alphaproteobacteria</taxon>
        <taxon>Caulobacterales</taxon>
        <taxon>Caulobacteraceae</taxon>
        <taxon>Phenylobacterium</taxon>
    </lineage>
</organism>
<dbReference type="RefSeq" id="WP_183772612.1">
    <property type="nucleotide sequence ID" value="NZ_JACIDK010000003.1"/>
</dbReference>
<reference evidence="1 2" key="1">
    <citation type="submission" date="2020-08" db="EMBL/GenBank/DDBJ databases">
        <title>Genomic Encyclopedia of Type Strains, Phase IV (KMG-IV): sequencing the most valuable type-strain genomes for metagenomic binning, comparative biology and taxonomic classification.</title>
        <authorList>
            <person name="Goeker M."/>
        </authorList>
    </citation>
    <scope>NUCLEOTIDE SEQUENCE [LARGE SCALE GENOMIC DNA]</scope>
    <source>
        <strain evidence="1 2">DSM 21793</strain>
    </source>
</reference>
<proteinExistence type="predicted"/>